<comment type="caution">
    <text evidence="1">The sequence shown here is derived from an EMBL/GenBank/DDBJ whole genome shotgun (WGS) entry which is preliminary data.</text>
</comment>
<dbReference type="EMBL" id="LGRX02005574">
    <property type="protein sequence ID" value="KAK3278180.1"/>
    <property type="molecule type" value="Genomic_DNA"/>
</dbReference>
<dbReference type="AlphaFoldDB" id="A0AAE0LAZ1"/>
<proteinExistence type="predicted"/>
<evidence type="ECO:0000313" key="2">
    <source>
        <dbReference type="Proteomes" id="UP001190700"/>
    </source>
</evidence>
<name>A0AAE0LAZ1_9CHLO</name>
<sequence>MHVGEPLGAGYPAVVPVVAEKVHQQHTVAGHVVYRTWGESVELNQASVGARTAHPGLAAGAVAAGAGGAHAVHFAGATAADAEGGTSSRTPTTHVHVAEVAVSLPRGAATAPIAARHSYVSASRVRACVGEPP</sequence>
<evidence type="ECO:0000313" key="1">
    <source>
        <dbReference type="EMBL" id="KAK3278180.1"/>
    </source>
</evidence>
<reference evidence="1 2" key="1">
    <citation type="journal article" date="2015" name="Genome Biol. Evol.">
        <title>Comparative Genomics of a Bacterivorous Green Alga Reveals Evolutionary Causalities and Consequences of Phago-Mixotrophic Mode of Nutrition.</title>
        <authorList>
            <person name="Burns J.A."/>
            <person name="Paasch A."/>
            <person name="Narechania A."/>
            <person name="Kim E."/>
        </authorList>
    </citation>
    <scope>NUCLEOTIDE SEQUENCE [LARGE SCALE GENOMIC DNA]</scope>
    <source>
        <strain evidence="1 2">PLY_AMNH</strain>
    </source>
</reference>
<accession>A0AAE0LAZ1</accession>
<protein>
    <submittedName>
        <fullName evidence="1">Uncharacterized protein</fullName>
    </submittedName>
</protein>
<dbReference type="Proteomes" id="UP001190700">
    <property type="component" value="Unassembled WGS sequence"/>
</dbReference>
<keyword evidence="2" id="KW-1185">Reference proteome</keyword>
<gene>
    <name evidence="1" type="ORF">CYMTET_13865</name>
</gene>
<organism evidence="1 2">
    <name type="scientific">Cymbomonas tetramitiformis</name>
    <dbReference type="NCBI Taxonomy" id="36881"/>
    <lineage>
        <taxon>Eukaryota</taxon>
        <taxon>Viridiplantae</taxon>
        <taxon>Chlorophyta</taxon>
        <taxon>Pyramimonadophyceae</taxon>
        <taxon>Pyramimonadales</taxon>
        <taxon>Pyramimonadaceae</taxon>
        <taxon>Cymbomonas</taxon>
    </lineage>
</organism>